<dbReference type="KEGG" id="pcb:PCHAS_1206400"/>
<accession>A0A4V6M9I2</accession>
<feature type="region of interest" description="Disordered" evidence="1">
    <location>
        <begin position="1"/>
        <end position="67"/>
    </location>
</feature>
<dbReference type="VEuPathDB" id="PlasmoDB:PCHAS_1206400"/>
<gene>
    <name evidence="2" type="ORF">PCHAS_1206400</name>
</gene>
<dbReference type="Proteomes" id="UP000071118">
    <property type="component" value="Chromosome 12"/>
</dbReference>
<feature type="compositionally biased region" description="Basic residues" evidence="1">
    <location>
        <begin position="1"/>
        <end position="21"/>
    </location>
</feature>
<evidence type="ECO:0000256" key="1">
    <source>
        <dbReference type="SAM" id="MobiDB-lite"/>
    </source>
</evidence>
<evidence type="ECO:0000313" key="2">
    <source>
        <dbReference type="EMBL" id="VTZ69535.1"/>
    </source>
</evidence>
<protein>
    <submittedName>
        <fullName evidence="2">Uncharacterized protein</fullName>
    </submittedName>
</protein>
<dbReference type="EMBL" id="LK022889">
    <property type="protein sequence ID" value="VTZ69535.1"/>
    <property type="molecule type" value="Genomic_DNA"/>
</dbReference>
<keyword evidence="3" id="KW-1185">Reference proteome</keyword>
<name>A0A4V6M9I2_PLACU</name>
<organism evidence="2 3">
    <name type="scientific">Plasmodium chabaudi chabaudi</name>
    <dbReference type="NCBI Taxonomy" id="31271"/>
    <lineage>
        <taxon>Eukaryota</taxon>
        <taxon>Sar</taxon>
        <taxon>Alveolata</taxon>
        <taxon>Apicomplexa</taxon>
        <taxon>Aconoidasida</taxon>
        <taxon>Haemosporida</taxon>
        <taxon>Plasmodiidae</taxon>
        <taxon>Plasmodium</taxon>
        <taxon>Plasmodium (Vinckeia)</taxon>
    </lineage>
</organism>
<sequence>MVLKDKKKKLQSLRYLKKKNKNANTNVNRYPERETNSKETKQNDSDENKQNYLDDDDLPSYNSNDDALIKDKDQFSYILNSDEEPYEIKEENQINISNKNKQKEFHINFVLTSVALNIPPGMV</sequence>
<dbReference type="GeneID" id="3497786"/>
<reference evidence="2 3" key="1">
    <citation type="journal article" date="2014" name="BMC Biol.">
        <title>A comprehensive evaluation of rodent malaria parasite genomes and gene expression.</title>
        <authorList>
            <person name="Otto T.D."/>
            <person name="Bohme U."/>
            <person name="Jackson A.P."/>
            <person name="Hunt M."/>
            <person name="Franke-Fayard B."/>
            <person name="Hoeijmakers W.A."/>
            <person name="Religa A.A."/>
            <person name="Robertson L."/>
            <person name="Sanders M."/>
            <person name="Ogun S.A."/>
            <person name="Cunningham D."/>
            <person name="Erhart A."/>
            <person name="Billker O."/>
            <person name="Khan S.M."/>
            <person name="Stunnenberg H.G."/>
            <person name="Langhorne J."/>
            <person name="Holder A.A."/>
            <person name="Waters A.P."/>
            <person name="Newbold C.I."/>
            <person name="Pain A."/>
            <person name="Berriman M."/>
            <person name="Janse C.J."/>
        </authorList>
    </citation>
    <scope>NUCLEOTIDE SEQUENCE [LARGE SCALE GENOMIC DNA]</scope>
    <source>
        <strain evidence="2 3">AS</strain>
    </source>
</reference>
<dbReference type="AlphaFoldDB" id="A0A4V6M9I2"/>
<proteinExistence type="predicted"/>
<dbReference type="RefSeq" id="XP_744667.2">
    <property type="nucleotide sequence ID" value="XM_739574.2"/>
</dbReference>
<evidence type="ECO:0000313" key="3">
    <source>
        <dbReference type="Proteomes" id="UP000071118"/>
    </source>
</evidence>
<dbReference type="OrthoDB" id="377795at2759"/>
<feature type="compositionally biased region" description="Basic and acidic residues" evidence="1">
    <location>
        <begin position="30"/>
        <end position="49"/>
    </location>
</feature>